<sequence length="175" mass="19143">MFTHTVRPRLSTKAKLVVSGAAAATALLTVLAPVPAGAAPATSTATVAQDSRSRMAPANMFRIQNYQTKVCIYRVSDTRVSTKQCDAGDTSQRWVREADGSIGDPQGTACLGNVNNKVGMFPCGLSEMRWTRYSEGYVKNWGTKKCLEMLHVSGADFVFTDECKHTELQKWAFKN</sequence>
<dbReference type="InterPro" id="IPR000772">
    <property type="entry name" value="Ricin_B_lectin"/>
</dbReference>
<dbReference type="PROSITE" id="PS50231">
    <property type="entry name" value="RICIN_B_LECTIN"/>
    <property type="match status" value="1"/>
</dbReference>
<comment type="caution">
    <text evidence="3">The sequence shown here is derived from an EMBL/GenBank/DDBJ whole genome shotgun (WGS) entry which is preliminary data.</text>
</comment>
<evidence type="ECO:0000256" key="1">
    <source>
        <dbReference type="SAM" id="SignalP"/>
    </source>
</evidence>
<keyword evidence="4" id="KW-1185">Reference proteome</keyword>
<feature type="chain" id="PRO_5045496118" evidence="1">
    <location>
        <begin position="39"/>
        <end position="175"/>
    </location>
</feature>
<dbReference type="RefSeq" id="WP_382043694.1">
    <property type="nucleotide sequence ID" value="NZ_JBHSKJ010000010.1"/>
</dbReference>
<evidence type="ECO:0000313" key="3">
    <source>
        <dbReference type="EMBL" id="MFC5146826.1"/>
    </source>
</evidence>
<feature type="domain" description="Ricin B lectin" evidence="2">
    <location>
        <begin position="61"/>
        <end position="171"/>
    </location>
</feature>
<dbReference type="Gene3D" id="2.80.10.50">
    <property type="match status" value="1"/>
</dbReference>
<reference evidence="4" key="1">
    <citation type="journal article" date="2019" name="Int. J. Syst. Evol. Microbiol.">
        <title>The Global Catalogue of Microorganisms (GCM) 10K type strain sequencing project: providing services to taxonomists for standard genome sequencing and annotation.</title>
        <authorList>
            <consortium name="The Broad Institute Genomics Platform"/>
            <consortium name="The Broad Institute Genome Sequencing Center for Infectious Disease"/>
            <person name="Wu L."/>
            <person name="Ma J."/>
        </authorList>
    </citation>
    <scope>NUCLEOTIDE SEQUENCE [LARGE SCALE GENOMIC DNA]</scope>
    <source>
        <strain evidence="4">CGMCC 4.1641</strain>
    </source>
</reference>
<evidence type="ECO:0000259" key="2">
    <source>
        <dbReference type="Pfam" id="PF00652"/>
    </source>
</evidence>
<protein>
    <submittedName>
        <fullName evidence="3">RICIN domain-containing protein</fullName>
    </submittedName>
</protein>
<dbReference type="Proteomes" id="UP001596222">
    <property type="component" value="Unassembled WGS sequence"/>
</dbReference>
<proteinExistence type="predicted"/>
<keyword evidence="1" id="KW-0732">Signal</keyword>
<organism evidence="3 4">
    <name type="scientific">Streptomyces aureoversilis</name>
    <dbReference type="NCBI Taxonomy" id="67277"/>
    <lineage>
        <taxon>Bacteria</taxon>
        <taxon>Bacillati</taxon>
        <taxon>Actinomycetota</taxon>
        <taxon>Actinomycetes</taxon>
        <taxon>Kitasatosporales</taxon>
        <taxon>Streptomycetaceae</taxon>
        <taxon>Streptomyces</taxon>
    </lineage>
</organism>
<dbReference type="EMBL" id="JBHSKJ010000010">
    <property type="protein sequence ID" value="MFC5146826.1"/>
    <property type="molecule type" value="Genomic_DNA"/>
</dbReference>
<evidence type="ECO:0000313" key="4">
    <source>
        <dbReference type="Proteomes" id="UP001596222"/>
    </source>
</evidence>
<name>A0ABW0A2H7_9ACTN</name>
<gene>
    <name evidence="3" type="ORF">ACFPP6_19320</name>
</gene>
<dbReference type="SUPFAM" id="SSF50370">
    <property type="entry name" value="Ricin B-like lectins"/>
    <property type="match status" value="1"/>
</dbReference>
<dbReference type="Pfam" id="PF00652">
    <property type="entry name" value="Ricin_B_lectin"/>
    <property type="match status" value="1"/>
</dbReference>
<feature type="signal peptide" evidence="1">
    <location>
        <begin position="1"/>
        <end position="38"/>
    </location>
</feature>
<accession>A0ABW0A2H7</accession>
<dbReference type="InterPro" id="IPR035992">
    <property type="entry name" value="Ricin_B-like_lectins"/>
</dbReference>